<gene>
    <name evidence="1" type="ORF">HL667_03270</name>
</gene>
<accession>A0ABX2C6X4</accession>
<organism evidence="1 2">
    <name type="scientific">Bradyrhizobium aeschynomenes</name>
    <dbReference type="NCBI Taxonomy" id="2734909"/>
    <lineage>
        <taxon>Bacteria</taxon>
        <taxon>Pseudomonadati</taxon>
        <taxon>Pseudomonadota</taxon>
        <taxon>Alphaproteobacteria</taxon>
        <taxon>Hyphomicrobiales</taxon>
        <taxon>Nitrobacteraceae</taxon>
        <taxon>Bradyrhizobium</taxon>
    </lineage>
</organism>
<evidence type="ECO:0000313" key="1">
    <source>
        <dbReference type="EMBL" id="NPU64011.1"/>
    </source>
</evidence>
<evidence type="ECO:0008006" key="3">
    <source>
        <dbReference type="Google" id="ProtNLM"/>
    </source>
</evidence>
<sequence>MQDWEWEVADPTRIDEFLSAYESGELSEDERFVLMETIIQSFEDLQRLEKHPDPDQRWQRVLVILDRNIDLHAHTVWYWSLLDAADFSDPEQQFWATPFVRAILARHRTRLEKPPT</sequence>
<proteinExistence type="predicted"/>
<reference evidence="1" key="1">
    <citation type="submission" date="2020-05" db="EMBL/GenBank/DDBJ databases">
        <title>Nod-independent and nitrogen-fixing Bradyrhizobium aeschynomene sp. nov. isolated from nodules of Aeschynomene indica.</title>
        <authorList>
            <person name="Zhang Z."/>
        </authorList>
    </citation>
    <scope>NUCLEOTIDE SEQUENCE</scope>
    <source>
        <strain evidence="1">83012</strain>
    </source>
</reference>
<evidence type="ECO:0000313" key="2">
    <source>
        <dbReference type="Proteomes" id="UP000886476"/>
    </source>
</evidence>
<comment type="caution">
    <text evidence="1">The sequence shown here is derived from an EMBL/GenBank/DDBJ whole genome shotgun (WGS) entry which is preliminary data.</text>
</comment>
<dbReference type="RefSeq" id="WP_172108923.1">
    <property type="nucleotide sequence ID" value="NZ_JABFDM010000006.1"/>
</dbReference>
<name>A0ABX2C6X4_9BRAD</name>
<keyword evidence="2" id="KW-1185">Reference proteome</keyword>
<protein>
    <recommendedName>
        <fullName evidence="3">CdiI immunity protein domain-containing protein</fullName>
    </recommendedName>
</protein>
<dbReference type="EMBL" id="JABFDN010000001">
    <property type="protein sequence ID" value="NPU64011.1"/>
    <property type="molecule type" value="Genomic_DNA"/>
</dbReference>
<dbReference type="Proteomes" id="UP000886476">
    <property type="component" value="Unassembled WGS sequence"/>
</dbReference>